<keyword evidence="1" id="KW-0472">Membrane</keyword>
<dbReference type="STRING" id="649747.HMPREF0083_04154"/>
<dbReference type="EMBL" id="AWSJ01000253">
    <property type="protein sequence ID" value="ERI07713.1"/>
    <property type="molecule type" value="Genomic_DNA"/>
</dbReference>
<dbReference type="HOGENOM" id="CLU_3110692_0_0_9"/>
<proteinExistence type="predicted"/>
<keyword evidence="1" id="KW-1133">Transmembrane helix</keyword>
<organism evidence="2 3">
    <name type="scientific">Aneurinibacillus aneurinilyticus ATCC 12856</name>
    <dbReference type="NCBI Taxonomy" id="649747"/>
    <lineage>
        <taxon>Bacteria</taxon>
        <taxon>Bacillati</taxon>
        <taxon>Bacillota</taxon>
        <taxon>Bacilli</taxon>
        <taxon>Bacillales</taxon>
        <taxon>Paenibacillaceae</taxon>
        <taxon>Aneurinibacillus group</taxon>
        <taxon>Aneurinibacillus</taxon>
    </lineage>
</organism>
<protein>
    <submittedName>
        <fullName evidence="2">Uncharacterized protein</fullName>
    </submittedName>
</protein>
<keyword evidence="3" id="KW-1185">Reference proteome</keyword>
<name>U1WZL8_ANEAE</name>
<feature type="non-terminal residue" evidence="2">
    <location>
        <position position="1"/>
    </location>
</feature>
<dbReference type="Proteomes" id="UP000016511">
    <property type="component" value="Unassembled WGS sequence"/>
</dbReference>
<accession>U1WZL8</accession>
<keyword evidence="1" id="KW-0812">Transmembrane</keyword>
<reference evidence="2 3" key="1">
    <citation type="submission" date="2013-08" db="EMBL/GenBank/DDBJ databases">
        <authorList>
            <person name="Weinstock G."/>
            <person name="Sodergren E."/>
            <person name="Wylie T."/>
            <person name="Fulton L."/>
            <person name="Fulton R."/>
            <person name="Fronick C."/>
            <person name="O'Laughlin M."/>
            <person name="Godfrey J."/>
            <person name="Miner T."/>
            <person name="Herter B."/>
            <person name="Appelbaum E."/>
            <person name="Cordes M."/>
            <person name="Lek S."/>
            <person name="Wollam A."/>
            <person name="Pepin K.H."/>
            <person name="Palsikar V.B."/>
            <person name="Mitreva M."/>
            <person name="Wilson R.K."/>
        </authorList>
    </citation>
    <scope>NUCLEOTIDE SEQUENCE [LARGE SCALE GENOMIC DNA]</scope>
    <source>
        <strain evidence="2 3">ATCC 12856</strain>
    </source>
</reference>
<dbReference type="AlphaFoldDB" id="U1WZL8"/>
<evidence type="ECO:0000313" key="3">
    <source>
        <dbReference type="Proteomes" id="UP000016511"/>
    </source>
</evidence>
<gene>
    <name evidence="2" type="ORF">HMPREF0083_04154</name>
</gene>
<feature type="transmembrane region" description="Helical" evidence="1">
    <location>
        <begin position="23"/>
        <end position="43"/>
    </location>
</feature>
<sequence>QNIWVDAKRKTKGLVCVPLWRPFPLWTINTLGIFLWTINTLGIHRMDRKE</sequence>
<comment type="caution">
    <text evidence="2">The sequence shown here is derived from an EMBL/GenBank/DDBJ whole genome shotgun (WGS) entry which is preliminary data.</text>
</comment>
<evidence type="ECO:0000313" key="2">
    <source>
        <dbReference type="EMBL" id="ERI07713.1"/>
    </source>
</evidence>
<evidence type="ECO:0000256" key="1">
    <source>
        <dbReference type="SAM" id="Phobius"/>
    </source>
</evidence>